<sequence>MANAAISETYLVGIPGWLPIQGLLGPIQTLPSNPGAISDALAGAQDDLFYTGLPTELLGGEHTPPVTVAPVWRRTAGEIFTTGNILSGNLRTWTRLAGQWVDPRSYPVEFLDAAAAATVAPLTNWTWYLQNVNLVGLGEGAIAAGTAYQAFIDAVRADEIEAGAPQTGPREISVPGAPGNPVHHTVVEGIYPGGLGLPFWYFPPEGSPVYDIVKPGGVVDITLLSLILLRNPGRANGGLFARFAPIYEAVTGVNPVTPDRQDVLPIGVDPDLITKILTGDVSDVDVQDLLDLLNALTNDGDGKKTIITIKADVTWEYDLLSDAPATANPIAWANAIASSFLITNLLGLDLNDLGGGGFIDPRDGTIYYTLPAGQLPLLAPLRLPAQLLSLITGQNINTPFSDAIEPFLRILTDIAYADVVRNPDGTWDRTLDKFGDPTLFGTRTLTKDQALYLPGDLIAALGRGVGDELTDVLTRVLGGVVQLLGAVGIQVPQQQVQQLGQLLGLPGEAIKTVSRGVGNGVSDFLHAIGPVLPELPDPSQSELRKRQEVVAPVVAPIIQAADKVVSPIVDAAEGAVGELIGSLLGTTSAGSGSQALNAAGTTESFDEQSEEESEESSGFRAAAIEQKAFGSDPAEPDSAVTAGSLPAGGPETGQGASKRPTVWELKRKLERERVSAAGELSASVRIGAHRGGGVEVNRDNADNETPSGGTTLTREDRDQPNDGGTGNDSEPNKAPANDTD</sequence>
<dbReference type="InterPro" id="IPR013228">
    <property type="entry name" value="PE-PPE_C"/>
</dbReference>
<protein>
    <submittedName>
        <fullName evidence="2">Uncharacterized protein</fullName>
    </submittedName>
</protein>
<reference evidence="2" key="1">
    <citation type="journal article" date="2019" name="Emerg. Microbes Infect.">
        <title>Comprehensive subspecies identification of 175 nontuberculous mycobacteria species based on 7547 genomic profiles.</title>
        <authorList>
            <person name="Matsumoto Y."/>
            <person name="Kinjo T."/>
            <person name="Motooka D."/>
            <person name="Nabeya D."/>
            <person name="Jung N."/>
            <person name="Uechi K."/>
            <person name="Horii T."/>
            <person name="Iida T."/>
            <person name="Fujita J."/>
            <person name="Nakamura S."/>
        </authorList>
    </citation>
    <scope>NUCLEOTIDE SEQUENCE [LARGE SCALE GENOMIC DNA]</scope>
    <source>
        <strain evidence="2">JCM 13671</strain>
    </source>
</reference>
<reference evidence="2" key="2">
    <citation type="submission" date="2020-02" db="EMBL/GenBank/DDBJ databases">
        <authorList>
            <person name="Matsumoto Y."/>
            <person name="Motooka D."/>
            <person name="Nakamura S."/>
        </authorList>
    </citation>
    <scope>NUCLEOTIDE SEQUENCE</scope>
    <source>
        <strain evidence="2">JCM 13671</strain>
    </source>
</reference>
<name>A0A7I7Y4H6_9MYCO</name>
<dbReference type="EMBL" id="AP022612">
    <property type="protein sequence ID" value="BBZ35942.1"/>
    <property type="molecule type" value="Genomic_DNA"/>
</dbReference>
<proteinExistence type="predicted"/>
<feature type="compositionally biased region" description="Polar residues" evidence="1">
    <location>
        <begin position="703"/>
        <end position="712"/>
    </location>
</feature>
<evidence type="ECO:0000313" key="2">
    <source>
        <dbReference type="EMBL" id="BBZ35942.1"/>
    </source>
</evidence>
<dbReference type="Proteomes" id="UP000466931">
    <property type="component" value="Chromosome"/>
</dbReference>
<feature type="compositionally biased region" description="Basic and acidic residues" evidence="1">
    <location>
        <begin position="664"/>
        <end position="674"/>
    </location>
</feature>
<feature type="region of interest" description="Disordered" evidence="1">
    <location>
        <begin position="594"/>
        <end position="740"/>
    </location>
</feature>
<keyword evidence="3" id="KW-1185">Reference proteome</keyword>
<dbReference type="AlphaFoldDB" id="A0A7I7Y4H6"/>
<organism evidence="2 3">
    <name type="scientific">Mycolicibacterium confluentis</name>
    <dbReference type="NCBI Taxonomy" id="28047"/>
    <lineage>
        <taxon>Bacteria</taxon>
        <taxon>Bacillati</taxon>
        <taxon>Actinomycetota</taxon>
        <taxon>Actinomycetes</taxon>
        <taxon>Mycobacteriales</taxon>
        <taxon>Mycobacteriaceae</taxon>
        <taxon>Mycolicibacterium</taxon>
    </lineage>
</organism>
<dbReference type="RefSeq" id="WP_163645473.1">
    <property type="nucleotide sequence ID" value="NZ_AP022612.1"/>
</dbReference>
<gene>
    <name evidence="2" type="ORF">MCNF_45470</name>
</gene>
<evidence type="ECO:0000256" key="1">
    <source>
        <dbReference type="SAM" id="MobiDB-lite"/>
    </source>
</evidence>
<dbReference type="Pfam" id="PF08237">
    <property type="entry name" value="PE-PPE"/>
    <property type="match status" value="1"/>
</dbReference>
<feature type="compositionally biased region" description="Acidic residues" evidence="1">
    <location>
        <begin position="604"/>
        <end position="615"/>
    </location>
</feature>
<evidence type="ECO:0000313" key="3">
    <source>
        <dbReference type="Proteomes" id="UP000466931"/>
    </source>
</evidence>
<accession>A0A7I7Y4H6</accession>